<dbReference type="SUPFAM" id="SSF51679">
    <property type="entry name" value="Bacterial luciferase-like"/>
    <property type="match status" value="1"/>
</dbReference>
<dbReference type="AlphaFoldDB" id="A0A0F8VWT7"/>
<evidence type="ECO:0000256" key="1">
    <source>
        <dbReference type="ARBA" id="ARBA00023002"/>
    </source>
</evidence>
<sequence length="124" mass="14141">ITCVSKDSQKAIDHAKKTLSFYISVGEIYRNFLAKNGFQNETEEIFQEFEKSGLGYVHEFVSDSMIESLTICGNPQECLTKLKKFKDTGLDLPILQFNPIDDVKESFSLLISTFSEVTEWIKSQ</sequence>
<gene>
    <name evidence="3" type="ORF">LCGC14_3080080</name>
</gene>
<keyword evidence="1" id="KW-0560">Oxidoreductase</keyword>
<dbReference type="InterPro" id="IPR011251">
    <property type="entry name" value="Luciferase-like_dom"/>
</dbReference>
<dbReference type="PANTHER" id="PTHR43244">
    <property type="match status" value="1"/>
</dbReference>
<accession>A0A0F8VWT7</accession>
<reference evidence="3" key="1">
    <citation type="journal article" date="2015" name="Nature">
        <title>Complex archaea that bridge the gap between prokaryotes and eukaryotes.</title>
        <authorList>
            <person name="Spang A."/>
            <person name="Saw J.H."/>
            <person name="Jorgensen S.L."/>
            <person name="Zaremba-Niedzwiedzka K."/>
            <person name="Martijn J."/>
            <person name="Lind A.E."/>
            <person name="van Eijk R."/>
            <person name="Schleper C."/>
            <person name="Guy L."/>
            <person name="Ettema T.J."/>
        </authorList>
    </citation>
    <scope>NUCLEOTIDE SEQUENCE</scope>
</reference>
<dbReference type="Pfam" id="PF00296">
    <property type="entry name" value="Bac_luciferase"/>
    <property type="match status" value="1"/>
</dbReference>
<protein>
    <recommendedName>
        <fullName evidence="2">Luciferase-like domain-containing protein</fullName>
    </recommendedName>
</protein>
<dbReference type="GO" id="GO:0016705">
    <property type="term" value="F:oxidoreductase activity, acting on paired donors, with incorporation or reduction of molecular oxygen"/>
    <property type="evidence" value="ECO:0007669"/>
    <property type="project" value="InterPro"/>
</dbReference>
<feature type="non-terminal residue" evidence="3">
    <location>
        <position position="1"/>
    </location>
</feature>
<feature type="domain" description="Luciferase-like" evidence="2">
    <location>
        <begin position="2"/>
        <end position="91"/>
    </location>
</feature>
<dbReference type="InterPro" id="IPR036661">
    <property type="entry name" value="Luciferase-like_sf"/>
</dbReference>
<proteinExistence type="predicted"/>
<dbReference type="EMBL" id="LAZR01070476">
    <property type="protein sequence ID" value="KKK40400.1"/>
    <property type="molecule type" value="Genomic_DNA"/>
</dbReference>
<dbReference type="Gene3D" id="3.20.20.30">
    <property type="entry name" value="Luciferase-like domain"/>
    <property type="match status" value="1"/>
</dbReference>
<dbReference type="InterPro" id="IPR050564">
    <property type="entry name" value="F420-G6PD/mer"/>
</dbReference>
<dbReference type="PANTHER" id="PTHR43244:SF1">
    <property type="entry name" value="5,10-METHYLENETETRAHYDROMETHANOPTERIN REDUCTASE"/>
    <property type="match status" value="1"/>
</dbReference>
<comment type="caution">
    <text evidence="3">The sequence shown here is derived from an EMBL/GenBank/DDBJ whole genome shotgun (WGS) entry which is preliminary data.</text>
</comment>
<evidence type="ECO:0000313" key="3">
    <source>
        <dbReference type="EMBL" id="KKK40400.1"/>
    </source>
</evidence>
<organism evidence="3">
    <name type="scientific">marine sediment metagenome</name>
    <dbReference type="NCBI Taxonomy" id="412755"/>
    <lineage>
        <taxon>unclassified sequences</taxon>
        <taxon>metagenomes</taxon>
        <taxon>ecological metagenomes</taxon>
    </lineage>
</organism>
<name>A0A0F8VWT7_9ZZZZ</name>
<evidence type="ECO:0000259" key="2">
    <source>
        <dbReference type="Pfam" id="PF00296"/>
    </source>
</evidence>